<dbReference type="InterPro" id="IPR017530">
    <property type="entry name" value="DCO2ase_PEP1"/>
</dbReference>
<sequence>MSITPPQHADMADFPVQGNDLLVGGIPLPQLAQRVGSTPFYVYDRRLLSQRVAELRHAMPPDLKIHYALKANPMPAVVQHLATLVDGFDLASAGEMKVALDTVMSPVHISMAGPGKRPAELLQALAAGITVNVESFHELETLAQLSAQTGLKARVAVRINPAFELKASGMKMGGGAKPFGIDEERLPDALQRIKALDLAFQGFHIYSGSQNLKAESIIEAQQQSLDLALRLAAYCPSPIRTLNIGGGYGIPYFPGESRLDTRQVGTALGAAMARFKAEQPDTEIVIELGRYLVGEAGLYVAKVLDKKISRGQVFLVVDGGLHHHLAASGNFGQVIRKNYPVAIGTNMRGTALETVSIVGPLCTPLDILADKMALPIADIGDLVVVYQSGAYGYTASPGLFLSQPKAEELLV</sequence>
<dbReference type="Gene3D" id="2.40.37.10">
    <property type="entry name" value="Lyase, Ornithine Decarboxylase, Chain A, domain 1"/>
    <property type="match status" value="1"/>
</dbReference>
<organism evidence="7 8">
    <name type="scientific">Methylovulum psychrotolerans</name>
    <dbReference type="NCBI Taxonomy" id="1704499"/>
    <lineage>
        <taxon>Bacteria</taxon>
        <taxon>Pseudomonadati</taxon>
        <taxon>Pseudomonadota</taxon>
        <taxon>Gammaproteobacteria</taxon>
        <taxon>Methylococcales</taxon>
        <taxon>Methylococcaceae</taxon>
        <taxon>Methylovulum</taxon>
    </lineage>
</organism>
<keyword evidence="2 3" id="KW-0663">Pyridoxal phosphate</keyword>
<feature type="domain" description="Orn/DAP/Arg decarboxylase 2 N-terminal" evidence="6">
    <location>
        <begin position="48"/>
        <end position="293"/>
    </location>
</feature>
<dbReference type="NCBIfam" id="TIGR03099">
    <property type="entry name" value="dCO2ase_PEP1"/>
    <property type="match status" value="1"/>
</dbReference>
<dbReference type="InterPro" id="IPR022643">
    <property type="entry name" value="De-COase2_C"/>
</dbReference>
<dbReference type="Pfam" id="PF00278">
    <property type="entry name" value="Orn_DAP_Arg_deC"/>
    <property type="match status" value="1"/>
</dbReference>
<evidence type="ECO:0000256" key="3">
    <source>
        <dbReference type="PIRSR" id="PIRSR600183-50"/>
    </source>
</evidence>
<evidence type="ECO:0000313" key="8">
    <source>
        <dbReference type="Proteomes" id="UP000237423"/>
    </source>
</evidence>
<dbReference type="GO" id="GO:0009089">
    <property type="term" value="P:lysine biosynthetic process via diaminopimelate"/>
    <property type="evidence" value="ECO:0007669"/>
    <property type="project" value="TreeGrafter"/>
</dbReference>
<evidence type="ECO:0000256" key="1">
    <source>
        <dbReference type="ARBA" id="ARBA00001933"/>
    </source>
</evidence>
<reference evidence="7 8" key="1">
    <citation type="submission" date="2017-11" db="EMBL/GenBank/DDBJ databases">
        <title>Draft Genome Sequence of Methylobacter psychrotolerans Sph1T, an Obligate Methanotroph from Low-Temperature Environments.</title>
        <authorList>
            <person name="Oshkin I.Y."/>
            <person name="Miroshnikov K."/>
            <person name="Belova S.E."/>
            <person name="Korzhenkov A."/>
            <person name="Toshchakov S.V."/>
            <person name="Dedysh S.N."/>
        </authorList>
    </citation>
    <scope>NUCLEOTIDE SEQUENCE [LARGE SCALE GENOMIC DNA]</scope>
    <source>
        <strain evidence="7 8">Sph1</strain>
    </source>
</reference>
<dbReference type="PROSITE" id="PS00879">
    <property type="entry name" value="ODR_DC_2_2"/>
    <property type="match status" value="1"/>
</dbReference>
<dbReference type="Gene3D" id="3.20.20.10">
    <property type="entry name" value="Alanine racemase"/>
    <property type="match status" value="1"/>
</dbReference>
<dbReference type="PRINTS" id="PR01179">
    <property type="entry name" value="ODADCRBXLASE"/>
</dbReference>
<name>A0A2S5CNS6_9GAMM</name>
<dbReference type="PANTHER" id="PTHR43727:SF2">
    <property type="entry name" value="GROUP IV DECARBOXYLASE"/>
    <property type="match status" value="1"/>
</dbReference>
<dbReference type="CDD" id="cd06839">
    <property type="entry name" value="PLPDE_III_Btrk_like"/>
    <property type="match status" value="1"/>
</dbReference>
<comment type="caution">
    <text evidence="7">The sequence shown here is derived from an EMBL/GenBank/DDBJ whole genome shotgun (WGS) entry which is preliminary data.</text>
</comment>
<feature type="domain" description="Orn/DAP/Arg decarboxylase 2 C-terminal" evidence="5">
    <location>
        <begin position="40"/>
        <end position="389"/>
    </location>
</feature>
<dbReference type="PANTHER" id="PTHR43727">
    <property type="entry name" value="DIAMINOPIMELATE DECARBOXYLASE"/>
    <property type="match status" value="1"/>
</dbReference>
<dbReference type="InterPro" id="IPR022644">
    <property type="entry name" value="De-COase2_N"/>
</dbReference>
<dbReference type="InterPro" id="IPR000183">
    <property type="entry name" value="Orn/DAP/Arg_de-COase"/>
</dbReference>
<dbReference type="AlphaFoldDB" id="A0A2S5CNS6"/>
<dbReference type="GO" id="GO:0008836">
    <property type="term" value="F:diaminopimelate decarboxylase activity"/>
    <property type="evidence" value="ECO:0007669"/>
    <property type="project" value="TreeGrafter"/>
</dbReference>
<dbReference type="Pfam" id="PF02784">
    <property type="entry name" value="Orn_Arg_deC_N"/>
    <property type="match status" value="1"/>
</dbReference>
<dbReference type="SUPFAM" id="SSF51419">
    <property type="entry name" value="PLP-binding barrel"/>
    <property type="match status" value="1"/>
</dbReference>
<proteinExistence type="inferred from homology"/>
<dbReference type="RefSeq" id="WP_211299184.1">
    <property type="nucleotide sequence ID" value="NZ_PGFZ01000003.1"/>
</dbReference>
<evidence type="ECO:0000259" key="5">
    <source>
        <dbReference type="Pfam" id="PF00278"/>
    </source>
</evidence>
<protein>
    <submittedName>
        <fullName evidence="7">Pyridoxal-dependent decarboxylase, exosortase A system-associated</fullName>
    </submittedName>
</protein>
<evidence type="ECO:0000256" key="4">
    <source>
        <dbReference type="RuleBase" id="RU003737"/>
    </source>
</evidence>
<evidence type="ECO:0000256" key="2">
    <source>
        <dbReference type="ARBA" id="ARBA00022898"/>
    </source>
</evidence>
<dbReference type="Proteomes" id="UP000237423">
    <property type="component" value="Unassembled WGS sequence"/>
</dbReference>
<feature type="modified residue" description="N6-(pyridoxal phosphate)lysine" evidence="3">
    <location>
        <position position="70"/>
    </location>
</feature>
<dbReference type="SUPFAM" id="SSF50621">
    <property type="entry name" value="Alanine racemase C-terminal domain-like"/>
    <property type="match status" value="1"/>
</dbReference>
<evidence type="ECO:0000259" key="6">
    <source>
        <dbReference type="Pfam" id="PF02784"/>
    </source>
</evidence>
<gene>
    <name evidence="7" type="ORF">AADEFJLK_01874</name>
</gene>
<comment type="similarity">
    <text evidence="4">Belongs to the Orn/Lys/Arg decarboxylase class-II family.</text>
</comment>
<feature type="active site" description="Proton donor" evidence="3">
    <location>
        <position position="362"/>
    </location>
</feature>
<evidence type="ECO:0000313" key="7">
    <source>
        <dbReference type="EMBL" id="POZ52392.1"/>
    </source>
</evidence>
<dbReference type="InterPro" id="IPR009006">
    <property type="entry name" value="Ala_racemase/Decarboxylase_C"/>
</dbReference>
<dbReference type="EMBL" id="PGFZ01000003">
    <property type="protein sequence ID" value="POZ52392.1"/>
    <property type="molecule type" value="Genomic_DNA"/>
</dbReference>
<dbReference type="InterPro" id="IPR022657">
    <property type="entry name" value="De-COase2_CS"/>
</dbReference>
<dbReference type="InterPro" id="IPR029066">
    <property type="entry name" value="PLP-binding_barrel"/>
</dbReference>
<comment type="cofactor">
    <cofactor evidence="1 3">
        <name>pyridoxal 5'-phosphate</name>
        <dbReference type="ChEBI" id="CHEBI:597326"/>
    </cofactor>
</comment>
<accession>A0A2S5CNS6</accession>